<sequence>MTGTLPAPSIQAALSSLAGWTTQPAVRDAHRLDRSGYDPGTGPDAVVFAESAADVSAVLAHAHATRTPVVVRGAGTGLSGGAVAGEGSIVLDLTRMDRIVEISPEDELAVVEPGVITAHLDAAAAAHGLRYAPDPASLAISTIGGNIATNAGGLRCAKYGVTRDSVLGLDVVLADGRRLATGRRTVKGVAGYDLTSLFVGSEGTLGVIVGATVRLRPVPVRTATLAAWFPDFEGAAAAAAAITAARLQPAVAELLDAACLEAIGADRDGAFLLVQTDGFGADAEIDAVREVVAPLAGRVDLATDPDEAEALLATRRAALPALERLGRVLVEDVAVPRSRLPEAVRAITAISRRSGIRIATMAHAGDGNLHPILVLDPGHEIDERVWATAGEVFTTALELGGTLTGEHGVGLLKRRWLRDELGDDVLDLQYAVKAVFDPHHVLNPGKAL</sequence>
<evidence type="ECO:0000256" key="4">
    <source>
        <dbReference type="ARBA" id="ARBA00023002"/>
    </source>
</evidence>
<feature type="domain" description="FAD-binding PCMH-type" evidence="5">
    <location>
        <begin position="39"/>
        <end position="218"/>
    </location>
</feature>
<evidence type="ECO:0000259" key="5">
    <source>
        <dbReference type="PROSITE" id="PS51387"/>
    </source>
</evidence>
<dbReference type="InterPro" id="IPR016171">
    <property type="entry name" value="Vanillyl_alc_oxidase_C-sub2"/>
</dbReference>
<dbReference type="InterPro" id="IPR006094">
    <property type="entry name" value="Oxid_FAD_bind_N"/>
</dbReference>
<dbReference type="PANTHER" id="PTHR42934:SF2">
    <property type="entry name" value="GLYCOLATE OXIDASE SUBUNIT GLCD"/>
    <property type="match status" value="1"/>
</dbReference>
<dbReference type="Pfam" id="PF01565">
    <property type="entry name" value="FAD_binding_4"/>
    <property type="match status" value="1"/>
</dbReference>
<dbReference type="EMBL" id="JBHSQK010000047">
    <property type="protein sequence ID" value="MFC5950478.1"/>
    <property type="molecule type" value="Genomic_DNA"/>
</dbReference>
<keyword evidence="4" id="KW-0560">Oxidoreductase</keyword>
<evidence type="ECO:0000256" key="3">
    <source>
        <dbReference type="ARBA" id="ARBA00022827"/>
    </source>
</evidence>
<accession>A0ABW1ICH7</accession>
<comment type="caution">
    <text evidence="6">The sequence shown here is derived from an EMBL/GenBank/DDBJ whole genome shotgun (WGS) entry which is preliminary data.</text>
</comment>
<dbReference type="InterPro" id="IPR036318">
    <property type="entry name" value="FAD-bd_PCMH-like_sf"/>
</dbReference>
<dbReference type="SUPFAM" id="SSF55103">
    <property type="entry name" value="FAD-linked oxidases, C-terminal domain"/>
    <property type="match status" value="1"/>
</dbReference>
<dbReference type="InterPro" id="IPR051914">
    <property type="entry name" value="FAD-linked_OxidoTrans_Type4"/>
</dbReference>
<dbReference type="PROSITE" id="PS51387">
    <property type="entry name" value="FAD_PCMH"/>
    <property type="match status" value="1"/>
</dbReference>
<dbReference type="InterPro" id="IPR004113">
    <property type="entry name" value="FAD-bd_oxidored_4_C"/>
</dbReference>
<organism evidence="6 7">
    <name type="scientific">Pseudonocardia lutea</name>
    <dbReference type="NCBI Taxonomy" id="2172015"/>
    <lineage>
        <taxon>Bacteria</taxon>
        <taxon>Bacillati</taxon>
        <taxon>Actinomycetota</taxon>
        <taxon>Actinomycetes</taxon>
        <taxon>Pseudonocardiales</taxon>
        <taxon>Pseudonocardiaceae</taxon>
        <taxon>Pseudonocardia</taxon>
    </lineage>
</organism>
<dbReference type="Proteomes" id="UP001596119">
    <property type="component" value="Unassembled WGS sequence"/>
</dbReference>
<keyword evidence="2" id="KW-0285">Flavoprotein</keyword>
<comment type="cofactor">
    <cofactor evidence="1">
        <name>FAD</name>
        <dbReference type="ChEBI" id="CHEBI:57692"/>
    </cofactor>
</comment>
<dbReference type="SUPFAM" id="SSF56176">
    <property type="entry name" value="FAD-binding/transporter-associated domain-like"/>
    <property type="match status" value="1"/>
</dbReference>
<dbReference type="Gene3D" id="3.30.70.2740">
    <property type="match status" value="1"/>
</dbReference>
<dbReference type="RefSeq" id="WP_379567610.1">
    <property type="nucleotide sequence ID" value="NZ_JBHSQK010000047.1"/>
</dbReference>
<dbReference type="InterPro" id="IPR016166">
    <property type="entry name" value="FAD-bd_PCMH"/>
</dbReference>
<name>A0ABW1ICH7_9PSEU</name>
<protein>
    <submittedName>
        <fullName evidence="6">FAD-binding oxidoreductase</fullName>
    </submittedName>
</protein>
<reference evidence="7" key="1">
    <citation type="journal article" date="2019" name="Int. J. Syst. Evol. Microbiol.">
        <title>The Global Catalogue of Microorganisms (GCM) 10K type strain sequencing project: providing services to taxonomists for standard genome sequencing and annotation.</title>
        <authorList>
            <consortium name="The Broad Institute Genomics Platform"/>
            <consortium name="The Broad Institute Genome Sequencing Center for Infectious Disease"/>
            <person name="Wu L."/>
            <person name="Ma J."/>
        </authorList>
    </citation>
    <scope>NUCLEOTIDE SEQUENCE [LARGE SCALE GENOMIC DNA]</scope>
    <source>
        <strain evidence="7">CGMCC 4.7397</strain>
    </source>
</reference>
<gene>
    <name evidence="6" type="ORF">ACFQH9_19600</name>
</gene>
<dbReference type="Gene3D" id="1.10.45.10">
    <property type="entry name" value="Vanillyl-alcohol Oxidase, Chain A, domain 4"/>
    <property type="match status" value="1"/>
</dbReference>
<dbReference type="InterPro" id="IPR016169">
    <property type="entry name" value="FAD-bd_PCMH_sub2"/>
</dbReference>
<evidence type="ECO:0000313" key="6">
    <source>
        <dbReference type="EMBL" id="MFC5950478.1"/>
    </source>
</evidence>
<dbReference type="InterPro" id="IPR016164">
    <property type="entry name" value="FAD-linked_Oxase-like_C"/>
</dbReference>
<keyword evidence="7" id="KW-1185">Reference proteome</keyword>
<dbReference type="Gene3D" id="3.30.465.10">
    <property type="match status" value="1"/>
</dbReference>
<dbReference type="Pfam" id="PF02913">
    <property type="entry name" value="FAD-oxidase_C"/>
    <property type="match status" value="1"/>
</dbReference>
<keyword evidence="3" id="KW-0274">FAD</keyword>
<evidence type="ECO:0000313" key="7">
    <source>
        <dbReference type="Proteomes" id="UP001596119"/>
    </source>
</evidence>
<dbReference type="PANTHER" id="PTHR42934">
    <property type="entry name" value="GLYCOLATE OXIDASE SUBUNIT GLCD"/>
    <property type="match status" value="1"/>
</dbReference>
<evidence type="ECO:0000256" key="1">
    <source>
        <dbReference type="ARBA" id="ARBA00001974"/>
    </source>
</evidence>
<evidence type="ECO:0000256" key="2">
    <source>
        <dbReference type="ARBA" id="ARBA00022630"/>
    </source>
</evidence>
<proteinExistence type="predicted"/>